<proteinExistence type="predicted"/>
<evidence type="ECO:0000256" key="1">
    <source>
        <dbReference type="SAM" id="MobiDB-lite"/>
    </source>
</evidence>
<feature type="region of interest" description="Disordered" evidence="1">
    <location>
        <begin position="129"/>
        <end position="170"/>
    </location>
</feature>
<protein>
    <recommendedName>
        <fullName evidence="4">Encoded protein</fullName>
    </recommendedName>
</protein>
<dbReference type="Proteomes" id="UP000815325">
    <property type="component" value="Unassembled WGS sequence"/>
</dbReference>
<evidence type="ECO:0008006" key="4">
    <source>
        <dbReference type="Google" id="ProtNLM"/>
    </source>
</evidence>
<dbReference type="EMBL" id="MU069450">
    <property type="protein sequence ID" value="KAF5843013.1"/>
    <property type="molecule type" value="Genomic_DNA"/>
</dbReference>
<reference evidence="2" key="1">
    <citation type="submission" date="2017-08" db="EMBL/GenBank/DDBJ databases">
        <authorList>
            <person name="Polle J.E."/>
            <person name="Barry K."/>
            <person name="Cushman J."/>
            <person name="Schmutz J."/>
            <person name="Tran D."/>
            <person name="Hathwaick L.T."/>
            <person name="Yim W.C."/>
            <person name="Jenkins J."/>
            <person name="Mckie-Krisberg Z.M."/>
            <person name="Prochnik S."/>
            <person name="Lindquist E."/>
            <person name="Dockter R.B."/>
            <person name="Adam C."/>
            <person name="Molina H."/>
            <person name="Bunkerborg J."/>
            <person name="Jin E."/>
            <person name="Buchheim M."/>
            <person name="Magnuson J."/>
        </authorList>
    </citation>
    <scope>NUCLEOTIDE SEQUENCE</scope>
    <source>
        <strain evidence="2">CCAP 19/18</strain>
    </source>
</reference>
<evidence type="ECO:0000313" key="2">
    <source>
        <dbReference type="EMBL" id="KAF5843013.1"/>
    </source>
</evidence>
<name>A0ABQ7H837_DUNSA</name>
<comment type="caution">
    <text evidence="2">The sequence shown here is derived from an EMBL/GenBank/DDBJ whole genome shotgun (WGS) entry which is preliminary data.</text>
</comment>
<feature type="compositionally biased region" description="Low complexity" evidence="1">
    <location>
        <begin position="129"/>
        <end position="149"/>
    </location>
</feature>
<organism evidence="2 3">
    <name type="scientific">Dunaliella salina</name>
    <name type="common">Green alga</name>
    <name type="synonym">Protococcus salinus</name>
    <dbReference type="NCBI Taxonomy" id="3046"/>
    <lineage>
        <taxon>Eukaryota</taxon>
        <taxon>Viridiplantae</taxon>
        <taxon>Chlorophyta</taxon>
        <taxon>core chlorophytes</taxon>
        <taxon>Chlorophyceae</taxon>
        <taxon>CS clade</taxon>
        <taxon>Chlamydomonadales</taxon>
        <taxon>Dunaliellaceae</taxon>
        <taxon>Dunaliella</taxon>
    </lineage>
</organism>
<gene>
    <name evidence="2" type="ORF">DUNSADRAFT_3142</name>
</gene>
<keyword evidence="3" id="KW-1185">Reference proteome</keyword>
<evidence type="ECO:0000313" key="3">
    <source>
        <dbReference type="Proteomes" id="UP000815325"/>
    </source>
</evidence>
<sequence length="185" mass="20609">MSRLVPASISAMHIPFPFRDDIAEESLTHNMHEEQRPQVAQPKSKASSSTFPMFFLPPYYERSCSRNTDATVLPQAPHMQSLITAGSRLYGSSSCLDPRTCLGIKIYDFAVYADVEQLRRATTTQQQQLLQQMQQHQQQSPKLPSLLSQDGGGTENGETSIQGEGTHHFLSPRNLLHASKGLLQV</sequence>
<accession>A0ABQ7H837</accession>